<comment type="caution">
    <text evidence="1">The sequence shown here is derived from an EMBL/GenBank/DDBJ whole genome shotgun (WGS) entry which is preliminary data.</text>
</comment>
<reference evidence="1" key="1">
    <citation type="submission" date="2021-02" db="EMBL/GenBank/DDBJ databases">
        <authorList>
            <person name="Nowell W R."/>
        </authorList>
    </citation>
    <scope>NUCLEOTIDE SEQUENCE</scope>
</reference>
<protein>
    <submittedName>
        <fullName evidence="1">Uncharacterized protein</fullName>
    </submittedName>
</protein>
<evidence type="ECO:0000313" key="1">
    <source>
        <dbReference type="EMBL" id="CAF1515387.1"/>
    </source>
</evidence>
<keyword evidence="2" id="KW-1185">Reference proteome</keyword>
<name>A0A815U8M7_ADIRI</name>
<dbReference type="AlphaFoldDB" id="A0A815U8M7"/>
<gene>
    <name evidence="1" type="ORF">XAT740_LOCUS40463</name>
</gene>
<accession>A0A815U8M7</accession>
<proteinExistence type="predicted"/>
<organism evidence="1 2">
    <name type="scientific">Adineta ricciae</name>
    <name type="common">Rotifer</name>
    <dbReference type="NCBI Taxonomy" id="249248"/>
    <lineage>
        <taxon>Eukaryota</taxon>
        <taxon>Metazoa</taxon>
        <taxon>Spiralia</taxon>
        <taxon>Gnathifera</taxon>
        <taxon>Rotifera</taxon>
        <taxon>Eurotatoria</taxon>
        <taxon>Bdelloidea</taxon>
        <taxon>Adinetida</taxon>
        <taxon>Adinetidae</taxon>
        <taxon>Adineta</taxon>
    </lineage>
</organism>
<dbReference type="Proteomes" id="UP000663828">
    <property type="component" value="Unassembled WGS sequence"/>
</dbReference>
<sequence length="364" mass="41910">MSVEEEEKQPEECLFSSYRFNVRLVQSKLVLGAQHHRTKQVYRTEIDQDAVSNITQGICDKCEQLFDLLQDLIDNEGKTKTASLQLVDEQNKLIFNVTLIIVFGQTSREFPMKLELETVELDDVTRLESIINDQTEQIEQLQLSPHDRFDRALKLISLAKEDFHFRNVSSSDPAALSDNDRTMRCPTFKRHEHHDLANHTLSFGITKSTQMIETSTGKQAIVTTNQGFFPKTKRYQLVRFELHFSGPINERDTFLVGVVSEPDTKEWSASQPPAGSWIFDVCSGSIQYPSGDTRPYTCSLRKLNKIRYVDILLDTQHNRVAFRLDDLTEDQWAFCLPKQIQIEQLFPFILLNTMNLSVSIAQNE</sequence>
<evidence type="ECO:0000313" key="2">
    <source>
        <dbReference type="Proteomes" id="UP000663828"/>
    </source>
</evidence>
<dbReference type="EMBL" id="CAJNOR010004607">
    <property type="protein sequence ID" value="CAF1515387.1"/>
    <property type="molecule type" value="Genomic_DNA"/>
</dbReference>